<keyword evidence="2" id="KW-1185">Reference proteome</keyword>
<organism evidence="3">
    <name type="scientific">Brugia pahangi</name>
    <name type="common">Filarial nematode worm</name>
    <dbReference type="NCBI Taxonomy" id="6280"/>
    <lineage>
        <taxon>Eukaryota</taxon>
        <taxon>Metazoa</taxon>
        <taxon>Ecdysozoa</taxon>
        <taxon>Nematoda</taxon>
        <taxon>Chromadorea</taxon>
        <taxon>Rhabditida</taxon>
        <taxon>Spirurina</taxon>
        <taxon>Spiruromorpha</taxon>
        <taxon>Filarioidea</taxon>
        <taxon>Onchocercidae</taxon>
        <taxon>Brugia</taxon>
    </lineage>
</organism>
<name>A0A0N4TSF0_BRUPA</name>
<dbReference type="AlphaFoldDB" id="A0A0N4TSF0"/>
<reference evidence="3" key="1">
    <citation type="submission" date="2017-02" db="UniProtKB">
        <authorList>
            <consortium name="WormBaseParasite"/>
        </authorList>
    </citation>
    <scope>IDENTIFICATION</scope>
</reference>
<dbReference type="Proteomes" id="UP000278627">
    <property type="component" value="Unassembled WGS sequence"/>
</dbReference>
<evidence type="ECO:0000313" key="1">
    <source>
        <dbReference type="EMBL" id="VDN92767.1"/>
    </source>
</evidence>
<evidence type="ECO:0000313" key="3">
    <source>
        <dbReference type="WBParaSite" id="BPAG_0001161901-mRNA-1"/>
    </source>
</evidence>
<dbReference type="WBParaSite" id="BPAG_0001161901-mRNA-1">
    <property type="protein sequence ID" value="BPAG_0001161901-mRNA-1"/>
    <property type="gene ID" value="BPAG_0001161901"/>
</dbReference>
<protein>
    <submittedName>
        <fullName evidence="1 3">Uncharacterized protein</fullName>
    </submittedName>
</protein>
<proteinExistence type="predicted"/>
<gene>
    <name evidence="1" type="ORF">BPAG_LOCUS11581</name>
</gene>
<evidence type="ECO:0000313" key="2">
    <source>
        <dbReference type="Proteomes" id="UP000278627"/>
    </source>
</evidence>
<dbReference type="EMBL" id="UZAD01013237">
    <property type="protein sequence ID" value="VDN92767.1"/>
    <property type="molecule type" value="Genomic_DNA"/>
</dbReference>
<sequence>MRRDSTGQRCWMKQERSDFIVLRTEEILRPFNVLLDPKHPVLIKNHTEKCRTANIGVDTRFTDSRSSISGTNGPDEERIFLVTIRVESLWTRP</sequence>
<reference evidence="1 2" key="2">
    <citation type="submission" date="2018-11" db="EMBL/GenBank/DDBJ databases">
        <authorList>
            <consortium name="Pathogen Informatics"/>
        </authorList>
    </citation>
    <scope>NUCLEOTIDE SEQUENCE [LARGE SCALE GENOMIC DNA]</scope>
</reference>
<accession>A0A0N4TSF0</accession>